<feature type="compositionally biased region" description="Basic residues" evidence="1">
    <location>
        <begin position="462"/>
        <end position="474"/>
    </location>
</feature>
<evidence type="ECO:0000313" key="3">
    <source>
        <dbReference type="Proteomes" id="UP000075884"/>
    </source>
</evidence>
<proteinExistence type="predicted"/>
<sequence>MSGSLSTMPFSRQYGSFRVTSTTAGGTGGPNAAPSSNGSGGVHRHHGAIARHSSGSEQQPALQMAPLGYRMGNPVRNANNNWLNNSKHTATRATYAAHQQQKSTQQPSHHHHHHHLPAPAQQEQPEVTPHPDRCAMHRGPVRPLGEPIADTPLLQSPRIIARSAAARIVEPNAWNRRLTTSNFCALAGATTSSRLVCRKSPGSSGTSVESIVPKYTRPAAAVAAAATTPATTTTAPAHAESTTAQKRTYNAHKPQLRVTNTNGRIGTVAKKLTGGHAAATNSSSTASASQHAEREVAMVLHHHNMRVIDMLNNNHLQQQQQQTSRAAARSVKENNENYQPAHGGGQKQLPGVVAKKGSAIPQRLPLTDRDQPTTDRNKRLLLGGAAGGAAAECFSSKFPNGLPFEQEFYYRRPQPPDDDGHRQEHPGGVPEKPDEDGDEHHKHHQHHQHHHPYHQQQQRARNGPKKHVLLPRRGRLPEQHVRGTHRSRSVSGEVDGAPSSPPPPPHDQRRSVSAAVDRLPDDEDALYVDFTKRRDPHQDDEEEEEEDDDGGGVSPPTPLLQTSVVEYRNINHSSYYYKFESVSQRKGLAAGAGSRSRYHRSRLGLNRPVDPATAADVNGNAAGREYYDDDGGQCAGEENRAEDEEEEEGEAEEEGERSTVYVAVATWVPKCNRLPKESGENNNSICLTLATNGTGEKVDQQQQQQHSHRPTRIAVAAPSAPALVGRTTQHGTATAPVAPSSYGQL</sequence>
<accession>A0A182N136</accession>
<reference evidence="3" key="1">
    <citation type="submission" date="2013-03" db="EMBL/GenBank/DDBJ databases">
        <title>The Genome Sequence of Anopheles dirus WRAIR2.</title>
        <authorList>
            <consortium name="The Broad Institute Genomics Platform"/>
            <person name="Neafsey D.E."/>
            <person name="Walton C."/>
            <person name="Walker B."/>
            <person name="Young S.K."/>
            <person name="Zeng Q."/>
            <person name="Gargeya S."/>
            <person name="Fitzgerald M."/>
            <person name="Haas B."/>
            <person name="Abouelleil A."/>
            <person name="Allen A.W."/>
            <person name="Alvarado L."/>
            <person name="Arachchi H.M."/>
            <person name="Berlin A.M."/>
            <person name="Chapman S.B."/>
            <person name="Gainer-Dewar J."/>
            <person name="Goldberg J."/>
            <person name="Griggs A."/>
            <person name="Gujja S."/>
            <person name="Hansen M."/>
            <person name="Howarth C."/>
            <person name="Imamovic A."/>
            <person name="Ireland A."/>
            <person name="Larimer J."/>
            <person name="McCowan C."/>
            <person name="Murphy C."/>
            <person name="Pearson M."/>
            <person name="Poon T.W."/>
            <person name="Priest M."/>
            <person name="Roberts A."/>
            <person name="Saif S."/>
            <person name="Shea T."/>
            <person name="Sisk P."/>
            <person name="Sykes S."/>
            <person name="Wortman J."/>
            <person name="Nusbaum C."/>
            <person name="Birren B."/>
        </authorList>
    </citation>
    <scope>NUCLEOTIDE SEQUENCE [LARGE SCALE GENOMIC DNA]</scope>
    <source>
        <strain evidence="3">WRAIR2</strain>
    </source>
</reference>
<feature type="region of interest" description="Disordered" evidence="1">
    <location>
        <begin position="273"/>
        <end position="292"/>
    </location>
</feature>
<dbReference type="Proteomes" id="UP000075884">
    <property type="component" value="Unassembled WGS sequence"/>
</dbReference>
<feature type="compositionally biased region" description="Basic residues" evidence="1">
    <location>
        <begin position="441"/>
        <end position="453"/>
    </location>
</feature>
<feature type="compositionally biased region" description="Low complexity" evidence="1">
    <location>
        <begin position="277"/>
        <end position="289"/>
    </location>
</feature>
<name>A0A182N136_9DIPT</name>
<keyword evidence="3" id="KW-1185">Reference proteome</keyword>
<feature type="compositionally biased region" description="Acidic residues" evidence="1">
    <location>
        <begin position="538"/>
        <end position="550"/>
    </location>
</feature>
<reference evidence="2" key="2">
    <citation type="submission" date="2020-05" db="UniProtKB">
        <authorList>
            <consortium name="EnsemblMetazoa"/>
        </authorList>
    </citation>
    <scope>IDENTIFICATION</scope>
    <source>
        <strain evidence="2">WRAIR2</strain>
    </source>
</reference>
<feature type="region of interest" description="Disordered" evidence="1">
    <location>
        <begin position="91"/>
        <end position="150"/>
    </location>
</feature>
<feature type="compositionally biased region" description="Basic and acidic residues" evidence="1">
    <location>
        <begin position="409"/>
        <end position="425"/>
    </location>
</feature>
<evidence type="ECO:0000256" key="1">
    <source>
        <dbReference type="SAM" id="MobiDB-lite"/>
    </source>
</evidence>
<dbReference type="EnsemblMetazoa" id="ADIR001344-RA">
    <property type="protein sequence ID" value="ADIR001344-PA"/>
    <property type="gene ID" value="ADIR001344"/>
</dbReference>
<feature type="compositionally biased region" description="Acidic residues" evidence="1">
    <location>
        <begin position="640"/>
        <end position="655"/>
    </location>
</feature>
<feature type="region of interest" description="Disordered" evidence="1">
    <location>
        <begin position="725"/>
        <end position="745"/>
    </location>
</feature>
<feature type="region of interest" description="Disordered" evidence="1">
    <location>
        <begin position="316"/>
        <end position="350"/>
    </location>
</feature>
<protein>
    <submittedName>
        <fullName evidence="2">Uncharacterized protein</fullName>
    </submittedName>
</protein>
<feature type="region of interest" description="Disordered" evidence="1">
    <location>
        <begin position="409"/>
        <end position="561"/>
    </location>
</feature>
<organism evidence="2 3">
    <name type="scientific">Anopheles dirus</name>
    <dbReference type="NCBI Taxonomy" id="7168"/>
    <lineage>
        <taxon>Eukaryota</taxon>
        <taxon>Metazoa</taxon>
        <taxon>Ecdysozoa</taxon>
        <taxon>Arthropoda</taxon>
        <taxon>Hexapoda</taxon>
        <taxon>Insecta</taxon>
        <taxon>Pterygota</taxon>
        <taxon>Neoptera</taxon>
        <taxon>Endopterygota</taxon>
        <taxon>Diptera</taxon>
        <taxon>Nematocera</taxon>
        <taxon>Culicoidea</taxon>
        <taxon>Culicidae</taxon>
        <taxon>Anophelinae</taxon>
        <taxon>Anopheles</taxon>
    </lineage>
</organism>
<dbReference type="STRING" id="7168.A0A182N136"/>
<feature type="compositionally biased region" description="Low complexity" evidence="1">
    <location>
        <begin position="20"/>
        <end position="36"/>
    </location>
</feature>
<feature type="region of interest" description="Disordered" evidence="1">
    <location>
        <begin position="19"/>
        <end position="60"/>
    </location>
</feature>
<feature type="region of interest" description="Disordered" evidence="1">
    <location>
        <begin position="590"/>
        <end position="659"/>
    </location>
</feature>
<dbReference type="AlphaFoldDB" id="A0A182N136"/>
<evidence type="ECO:0000313" key="2">
    <source>
        <dbReference type="EnsemblMetazoa" id="ADIR001344-PA"/>
    </source>
</evidence>
<dbReference type="VEuPathDB" id="VectorBase:ADIR001344"/>
<feature type="compositionally biased region" description="Low complexity" evidence="1">
    <location>
        <begin position="96"/>
        <end position="107"/>
    </location>
</feature>